<dbReference type="GO" id="GO:0003677">
    <property type="term" value="F:DNA binding"/>
    <property type="evidence" value="ECO:0007669"/>
    <property type="project" value="UniProtKB-UniRule"/>
</dbReference>
<evidence type="ECO:0000259" key="3">
    <source>
        <dbReference type="PROSITE" id="PS51900"/>
    </source>
</evidence>
<dbReference type="InterPro" id="IPR004107">
    <property type="entry name" value="Integrase_SAM-like_N"/>
</dbReference>
<evidence type="ECO:0000256" key="1">
    <source>
        <dbReference type="ARBA" id="ARBA00023125"/>
    </source>
</evidence>
<dbReference type="Pfam" id="PF02899">
    <property type="entry name" value="Phage_int_SAM_1"/>
    <property type="match status" value="1"/>
</dbReference>
<comment type="caution">
    <text evidence="4">The sequence shown here is derived from an EMBL/GenBank/DDBJ whole genome shotgun (WGS) entry which is preliminary data.</text>
</comment>
<gene>
    <name evidence="4" type="ORF">B6D57_04715</name>
</gene>
<sequence length="56" mass="6483">MLRDFSTYLSVEKGLSQLSIKAYISDVRIFLDSLGSRDPSRITESDVVDFIKERRE</sequence>
<reference evidence="5" key="1">
    <citation type="submission" date="2017-03" db="EMBL/GenBank/DDBJ databases">
        <title>Novel pathways for hydrocarbon cycling and metabolic interdependencies in hydrothermal sediment communities.</title>
        <authorList>
            <person name="Dombrowski N."/>
            <person name="Seitz K."/>
            <person name="Teske A."/>
            <person name="Baker B."/>
        </authorList>
    </citation>
    <scope>NUCLEOTIDE SEQUENCE [LARGE SCALE GENOMIC DNA]</scope>
</reference>
<feature type="domain" description="Core-binding (CB)" evidence="3">
    <location>
        <begin position="1"/>
        <end position="56"/>
    </location>
</feature>
<feature type="non-terminal residue" evidence="4">
    <location>
        <position position="56"/>
    </location>
</feature>
<keyword evidence="1 2" id="KW-0238">DNA-binding</keyword>
<evidence type="ECO:0000256" key="2">
    <source>
        <dbReference type="PROSITE-ProRule" id="PRU01248"/>
    </source>
</evidence>
<dbReference type="Proteomes" id="UP000192611">
    <property type="component" value="Unassembled WGS sequence"/>
</dbReference>
<protein>
    <recommendedName>
        <fullName evidence="3">Core-binding (CB) domain-containing protein</fullName>
    </recommendedName>
</protein>
<evidence type="ECO:0000313" key="5">
    <source>
        <dbReference type="Proteomes" id="UP000192611"/>
    </source>
</evidence>
<dbReference type="GO" id="GO:0015074">
    <property type="term" value="P:DNA integration"/>
    <property type="evidence" value="ECO:0007669"/>
    <property type="project" value="InterPro"/>
</dbReference>
<dbReference type="InterPro" id="IPR044068">
    <property type="entry name" value="CB"/>
</dbReference>
<dbReference type="EMBL" id="NATQ01000098">
    <property type="protein sequence ID" value="OQX90128.1"/>
    <property type="molecule type" value="Genomic_DNA"/>
</dbReference>
<dbReference type="Gene3D" id="1.10.150.130">
    <property type="match status" value="1"/>
</dbReference>
<proteinExistence type="predicted"/>
<dbReference type="AlphaFoldDB" id="A0A1W9RZW3"/>
<dbReference type="PROSITE" id="PS51900">
    <property type="entry name" value="CB"/>
    <property type="match status" value="1"/>
</dbReference>
<accession>A0A1W9RZW3</accession>
<dbReference type="InterPro" id="IPR010998">
    <property type="entry name" value="Integrase_recombinase_N"/>
</dbReference>
<evidence type="ECO:0000313" key="4">
    <source>
        <dbReference type="EMBL" id="OQX90128.1"/>
    </source>
</evidence>
<name>A0A1W9RZW3_9BACT</name>
<organism evidence="4 5">
    <name type="scientific">Candidatus Coatesbacteria bacterium 4484_99</name>
    <dbReference type="NCBI Taxonomy" id="1970774"/>
    <lineage>
        <taxon>Bacteria</taxon>
        <taxon>Candidatus Coatesiibacteriota</taxon>
    </lineage>
</organism>